<dbReference type="InterPro" id="IPR050090">
    <property type="entry name" value="Tyrosine_recombinase_XerCD"/>
</dbReference>
<dbReference type="PANTHER" id="PTHR30349">
    <property type="entry name" value="PHAGE INTEGRASE-RELATED"/>
    <property type="match status" value="1"/>
</dbReference>
<gene>
    <name evidence="8" type="primary">xerC5</name>
    <name evidence="8" type="ORF">HSEST_0916</name>
</gene>
<dbReference type="PROSITE" id="PS51900">
    <property type="entry name" value="CB"/>
    <property type="match status" value="1"/>
</dbReference>
<accession>A0A897NWF6</accession>
<evidence type="ECO:0000259" key="6">
    <source>
        <dbReference type="PROSITE" id="PS51898"/>
    </source>
</evidence>
<dbReference type="Proteomes" id="UP000663292">
    <property type="component" value="Chromosome"/>
</dbReference>
<dbReference type="Gene3D" id="1.10.443.10">
    <property type="entry name" value="Intergrase catalytic core"/>
    <property type="match status" value="1"/>
</dbReference>
<dbReference type="RefSeq" id="WP_229122425.1">
    <property type="nucleotide sequence ID" value="NZ_CP064791.1"/>
</dbReference>
<keyword evidence="3" id="KW-0233">DNA recombination</keyword>
<dbReference type="GeneID" id="68857551"/>
<dbReference type="GO" id="GO:0015074">
    <property type="term" value="P:DNA integration"/>
    <property type="evidence" value="ECO:0007669"/>
    <property type="project" value="UniProtKB-KW"/>
</dbReference>
<reference evidence="8 9" key="1">
    <citation type="submission" date="2020-11" db="EMBL/GenBank/DDBJ databases">
        <title>Carbohydrate-dependent, anaerobic sulfur respiration: A novel catabolism in halophilic archaea.</title>
        <authorList>
            <person name="Sorokin D.Y."/>
            <person name="Messina E."/>
            <person name="Smedile F."/>
            <person name="La Cono V."/>
            <person name="Hallsworth J.E."/>
            <person name="Yakimov M.M."/>
        </authorList>
    </citation>
    <scope>NUCLEOTIDE SEQUENCE [LARGE SCALE GENOMIC DNA]</scope>
    <source>
        <strain evidence="8 9">HSR-Est</strain>
    </source>
</reference>
<organism evidence="8 9">
    <name type="scientific">Halapricum desulfuricans</name>
    <dbReference type="NCBI Taxonomy" id="2841257"/>
    <lineage>
        <taxon>Archaea</taxon>
        <taxon>Methanobacteriati</taxon>
        <taxon>Methanobacteriota</taxon>
        <taxon>Stenosarchaea group</taxon>
        <taxon>Halobacteria</taxon>
        <taxon>Halobacteriales</taxon>
        <taxon>Haloarculaceae</taxon>
        <taxon>Halapricum</taxon>
    </lineage>
</organism>
<dbReference type="AlphaFoldDB" id="A0A897NWF6"/>
<dbReference type="PROSITE" id="PS51898">
    <property type="entry name" value="TYR_RECOMBINASE"/>
    <property type="match status" value="1"/>
</dbReference>
<keyword evidence="9" id="KW-1185">Reference proteome</keyword>
<evidence type="ECO:0000313" key="9">
    <source>
        <dbReference type="Proteomes" id="UP000663292"/>
    </source>
</evidence>
<evidence type="ECO:0000256" key="2">
    <source>
        <dbReference type="ARBA" id="ARBA00023125"/>
    </source>
</evidence>
<dbReference type="GO" id="GO:0003677">
    <property type="term" value="F:DNA binding"/>
    <property type="evidence" value="ECO:0007669"/>
    <property type="project" value="UniProtKB-UniRule"/>
</dbReference>
<dbReference type="InterPro" id="IPR011010">
    <property type="entry name" value="DNA_brk_join_enz"/>
</dbReference>
<protein>
    <submittedName>
        <fullName evidence="8">XerD/XerC family integrase</fullName>
    </submittedName>
</protein>
<dbReference type="PANTHER" id="PTHR30349:SF41">
    <property type="entry name" value="INTEGRASE_RECOMBINASE PROTEIN MJ0367-RELATED"/>
    <property type="match status" value="1"/>
</dbReference>
<feature type="region of interest" description="Disordered" evidence="5">
    <location>
        <begin position="168"/>
        <end position="199"/>
    </location>
</feature>
<evidence type="ECO:0000256" key="3">
    <source>
        <dbReference type="ARBA" id="ARBA00023172"/>
    </source>
</evidence>
<dbReference type="InterPro" id="IPR044068">
    <property type="entry name" value="CB"/>
</dbReference>
<dbReference type="SUPFAM" id="SSF56349">
    <property type="entry name" value="DNA breaking-rejoining enzymes"/>
    <property type="match status" value="1"/>
</dbReference>
<dbReference type="CDD" id="cd00397">
    <property type="entry name" value="DNA_BRE_C"/>
    <property type="match status" value="1"/>
</dbReference>
<evidence type="ECO:0000256" key="4">
    <source>
        <dbReference type="PROSITE-ProRule" id="PRU01248"/>
    </source>
</evidence>
<dbReference type="InterPro" id="IPR010998">
    <property type="entry name" value="Integrase_recombinase_N"/>
</dbReference>
<keyword evidence="1" id="KW-0229">DNA integration</keyword>
<dbReference type="EMBL" id="CP064791">
    <property type="protein sequence ID" value="QSG14456.1"/>
    <property type="molecule type" value="Genomic_DNA"/>
</dbReference>
<sequence length="345" mass="40296">MTRSIEPKYARELFLESKHGEIKQSSVRAYRYPTKHFIEFLDEADIDSMADVDGFHLEQWRLRRKREDISDATLKTNCKHIRHFLNWCEDKEIAQDGLAGKLTIPNVAESKMVSSEKLPLAQAEEMLEHLDTYEYATLYHTLFEVMWETACRISGAMAFDVEDFVHNPEPTAENPDPNPYLKFRDRPEQGTALKNGKKSERNVTISERSAKILVKYLSHHHKDLADEYGRTPLFCTDYKRLSRQRAYKAINRYTRPCIYSGNCPHGRKIDACEAYVNNKKAMQCPSSKSLHPIRRGSITHHLKRGWPKEALAERVDVSVEVLEKHYDARTHEDKREGRRRYVELL</sequence>
<evidence type="ECO:0000256" key="5">
    <source>
        <dbReference type="SAM" id="MobiDB-lite"/>
    </source>
</evidence>
<name>A0A897NWF6_9EURY</name>
<feature type="domain" description="Core-binding (CB)" evidence="7">
    <location>
        <begin position="5"/>
        <end position="89"/>
    </location>
</feature>
<evidence type="ECO:0000259" key="7">
    <source>
        <dbReference type="PROSITE" id="PS51900"/>
    </source>
</evidence>
<proteinExistence type="predicted"/>
<evidence type="ECO:0000256" key="1">
    <source>
        <dbReference type="ARBA" id="ARBA00022908"/>
    </source>
</evidence>
<dbReference type="InterPro" id="IPR002104">
    <property type="entry name" value="Integrase_catalytic"/>
</dbReference>
<evidence type="ECO:0000313" key="8">
    <source>
        <dbReference type="EMBL" id="QSG14456.1"/>
    </source>
</evidence>
<dbReference type="InterPro" id="IPR013762">
    <property type="entry name" value="Integrase-like_cat_sf"/>
</dbReference>
<dbReference type="Gene3D" id="1.10.150.130">
    <property type="match status" value="1"/>
</dbReference>
<feature type="domain" description="Tyr recombinase" evidence="6">
    <location>
        <begin position="113"/>
        <end position="339"/>
    </location>
</feature>
<keyword evidence="2 4" id="KW-0238">DNA-binding</keyword>
<dbReference type="GO" id="GO:0006310">
    <property type="term" value="P:DNA recombination"/>
    <property type="evidence" value="ECO:0007669"/>
    <property type="project" value="UniProtKB-KW"/>
</dbReference>